<name>A0A0D9WDC7_9ORYZ</name>
<organism evidence="3 4">
    <name type="scientific">Leersia perrieri</name>
    <dbReference type="NCBI Taxonomy" id="77586"/>
    <lineage>
        <taxon>Eukaryota</taxon>
        <taxon>Viridiplantae</taxon>
        <taxon>Streptophyta</taxon>
        <taxon>Embryophyta</taxon>
        <taxon>Tracheophyta</taxon>
        <taxon>Spermatophyta</taxon>
        <taxon>Magnoliopsida</taxon>
        <taxon>Liliopsida</taxon>
        <taxon>Poales</taxon>
        <taxon>Poaceae</taxon>
        <taxon>BOP clade</taxon>
        <taxon>Oryzoideae</taxon>
        <taxon>Oryzeae</taxon>
        <taxon>Oryzinae</taxon>
        <taxon>Leersia</taxon>
    </lineage>
</organism>
<reference evidence="4" key="2">
    <citation type="submission" date="2013-12" db="EMBL/GenBank/DDBJ databases">
        <authorList>
            <person name="Yu Y."/>
            <person name="Lee S."/>
            <person name="de Baynast K."/>
            <person name="Wissotski M."/>
            <person name="Liu L."/>
            <person name="Talag J."/>
            <person name="Goicoechea J."/>
            <person name="Angelova A."/>
            <person name="Jetty R."/>
            <person name="Kudrna D."/>
            <person name="Golser W."/>
            <person name="Rivera L."/>
            <person name="Zhang J."/>
            <person name="Wing R."/>
        </authorList>
    </citation>
    <scope>NUCLEOTIDE SEQUENCE</scope>
</reference>
<proteinExistence type="predicted"/>
<evidence type="ECO:0000256" key="1">
    <source>
        <dbReference type="SAM" id="MobiDB-lite"/>
    </source>
</evidence>
<reference evidence="3 4" key="1">
    <citation type="submission" date="2012-08" db="EMBL/GenBank/DDBJ databases">
        <title>Oryza genome evolution.</title>
        <authorList>
            <person name="Wing R.A."/>
        </authorList>
    </citation>
    <scope>NUCLEOTIDE SEQUENCE</scope>
</reference>
<accession>A0A0D9WDC7</accession>
<dbReference type="InterPro" id="IPR001810">
    <property type="entry name" value="F-box_dom"/>
</dbReference>
<dbReference type="Gramene" id="LPERR05G04450.1">
    <property type="protein sequence ID" value="LPERR05G04450.1"/>
    <property type="gene ID" value="LPERR05G04450"/>
</dbReference>
<dbReference type="Gene3D" id="1.20.1280.50">
    <property type="match status" value="1"/>
</dbReference>
<dbReference type="STRING" id="77586.A0A0D9WDC7"/>
<dbReference type="CDD" id="cd22157">
    <property type="entry name" value="F-box_AtFBW1-like"/>
    <property type="match status" value="1"/>
</dbReference>
<dbReference type="PANTHER" id="PTHR35546">
    <property type="entry name" value="F-BOX PROTEIN INTERACTION DOMAIN PROTEIN-RELATED"/>
    <property type="match status" value="1"/>
</dbReference>
<evidence type="ECO:0000313" key="3">
    <source>
        <dbReference type="EnsemblPlants" id="LPERR05G04450.1"/>
    </source>
</evidence>
<dbReference type="AlphaFoldDB" id="A0A0D9WDC7"/>
<protein>
    <recommendedName>
        <fullName evidence="2">F-box domain-containing protein</fullName>
    </recommendedName>
</protein>
<feature type="domain" description="F-box" evidence="2">
    <location>
        <begin position="393"/>
        <end position="433"/>
    </location>
</feature>
<dbReference type="InterPro" id="IPR055290">
    <property type="entry name" value="At3g26010-like"/>
</dbReference>
<dbReference type="SMART" id="SM00256">
    <property type="entry name" value="FBOX"/>
    <property type="match status" value="1"/>
</dbReference>
<feature type="region of interest" description="Disordered" evidence="1">
    <location>
        <begin position="344"/>
        <end position="367"/>
    </location>
</feature>
<dbReference type="Pfam" id="PF12776">
    <property type="entry name" value="Myb_DNA-bind_3"/>
    <property type="match status" value="1"/>
</dbReference>
<dbReference type="HOGENOM" id="CLU_475998_0_0_1"/>
<evidence type="ECO:0000259" key="2">
    <source>
        <dbReference type="SMART" id="SM00256"/>
    </source>
</evidence>
<dbReference type="Pfam" id="PF24750">
    <property type="entry name" value="b-prop_At3g26010-like"/>
    <property type="match status" value="1"/>
</dbReference>
<reference evidence="3" key="3">
    <citation type="submission" date="2015-04" db="UniProtKB">
        <authorList>
            <consortium name="EnsemblPlants"/>
        </authorList>
    </citation>
    <scope>IDENTIFICATION</scope>
</reference>
<dbReference type="InterPro" id="IPR056592">
    <property type="entry name" value="Beta-prop_At3g26010-like"/>
</dbReference>
<dbReference type="EnsemblPlants" id="LPERR05G04450.1">
    <property type="protein sequence ID" value="LPERR05G04450.1"/>
    <property type="gene ID" value="LPERR05G04450"/>
</dbReference>
<dbReference type="InterPro" id="IPR036047">
    <property type="entry name" value="F-box-like_dom_sf"/>
</dbReference>
<dbReference type="PANTHER" id="PTHR35546:SF105">
    <property type="entry name" value="OS05G0139200 PROTEIN"/>
    <property type="match status" value="1"/>
</dbReference>
<evidence type="ECO:0000313" key="4">
    <source>
        <dbReference type="Proteomes" id="UP000032180"/>
    </source>
</evidence>
<dbReference type="Pfam" id="PF00646">
    <property type="entry name" value="F-box"/>
    <property type="match status" value="1"/>
</dbReference>
<keyword evidence="4" id="KW-1185">Reference proteome</keyword>
<dbReference type="SUPFAM" id="SSF81383">
    <property type="entry name" value="F-box domain"/>
    <property type="match status" value="1"/>
</dbReference>
<dbReference type="InterPro" id="IPR024752">
    <property type="entry name" value="Myb/SANT-like_dom"/>
</dbReference>
<dbReference type="eggNOG" id="KOG4585">
    <property type="taxonomic scope" value="Eukaryota"/>
</dbReference>
<sequence length="573" mass="65608">MIYSSRTGVWSDKIDSGWGIKIRIQDVPKSVIFNGMLHVLVVESSVVAVVDVEGQNWRTIPLPHKDGSPLYGAQPLYSYTEKGSIDLSQGKMCFVSTDKYDAHKLSVWVLDDYCSDQWTLHHTVISTDLFGKMHPDLGHDYTLVSIQEHKMFFIFYDHDQHVHNIMSYGMDSGEDSMEWVDEHTTLVCKLYAQQVLKGNRPNNHLNAVGFDEVIEMFRQMTGIELTRRQLKNKWDKLKPDYVAWQKLTRRQTGTGWDHSKGDILGCGKFRKKPLQNLEDLKIMFSDIINDASDHWNPMSENPIIPQEEYEAGHEVGDDHQDDEDVQEVQEDAAAANDEVVEVTPPSGFARKRPRVGVDKEKKQRTGTALGTISRARRTARDDDDHQEEEKLTGNDDLLVEILSRVPYKSLIRSKLVSRRWRRVISDPDHRRRLPRYHLNSTIAGFFYKNKLDLPFYGLPDAVSQPLIDPSFSFLPKCDRLQLLASCNGLLLLCLWSKLTDPKKFNYVVCNPATKKWAALPESTGRLIKPRLGFDPTVSSHFHVFELEMDWLVNIFCGKSQVAGLRIYSSKTGV</sequence>
<dbReference type="Proteomes" id="UP000032180">
    <property type="component" value="Chromosome 5"/>
</dbReference>